<accession>A0A3N4M4H5</accession>
<dbReference type="Pfam" id="PF01933">
    <property type="entry name" value="CofD"/>
    <property type="match status" value="1"/>
</dbReference>
<dbReference type="PANTHER" id="PTHR31240:SF0">
    <property type="entry name" value="MATERNAL EFFECT EMBRYO ARREST 18"/>
    <property type="match status" value="1"/>
</dbReference>
<dbReference type="CDD" id="cd07187">
    <property type="entry name" value="YvcK_like"/>
    <property type="match status" value="1"/>
</dbReference>
<sequence>MSGPGTKRNRLVVFSGGSAANSIVDVFNGLLSSGEAGKGQSGNGLKLQKLSYVIGISDNGGSTSEILRVFGGPGIGDVRSRLIRLAPEPTGTSEEDSVKTAIKHLLNYRLPADEDLAKEEWLSVVEGTHLKWKKIPSDKRELLRSFLVHLHSEILKRARPPLSTFNFHSASIGNLFLTSTRLFFGSFESAIYLFQSITGVPENVQVVPAINSMFSHHIAAGLTDGTVIVGQNQISHPTLSWPSPALGQSIGTESGESDDTEGEGDGVEDANLPGSHPSLKSRNIVFEKDNEPELGSRVERVWYINPYGQEIRPPANPKVVGALGEAGAVVFSIGSLYTSIIPCLILRGIGHVLSSPHIPFKILILNGSLDRETGPVTGNPQVDFSASDFIRAIVRACVDSQSNIFIPPGEYVKYVTHVVYLEGRCVPKVDVEELGRWGIRAVKVEGQSLVKKKGVYYEVERLKEALGGIIEGRL</sequence>
<dbReference type="STRING" id="1051890.A0A3N4M4H5"/>
<keyword evidence="3" id="KW-1185">Reference proteome</keyword>
<dbReference type="EMBL" id="ML121527">
    <property type="protein sequence ID" value="RPB29887.1"/>
    <property type="molecule type" value="Genomic_DNA"/>
</dbReference>
<evidence type="ECO:0000256" key="1">
    <source>
        <dbReference type="SAM" id="MobiDB-lite"/>
    </source>
</evidence>
<gene>
    <name evidence="2" type="ORF">L211DRAFT_775433</name>
</gene>
<dbReference type="AlphaFoldDB" id="A0A3N4M4H5"/>
<name>A0A3N4M4H5_9PEZI</name>
<dbReference type="Gene3D" id="3.40.50.10680">
    <property type="entry name" value="CofD-like domains"/>
    <property type="match status" value="1"/>
</dbReference>
<dbReference type="InterPro" id="IPR038136">
    <property type="entry name" value="CofD-like_dom_sf"/>
</dbReference>
<dbReference type="OrthoDB" id="10267139at2759"/>
<evidence type="ECO:0000313" key="3">
    <source>
        <dbReference type="Proteomes" id="UP000267821"/>
    </source>
</evidence>
<dbReference type="GO" id="GO:0043743">
    <property type="term" value="F:LPPG:FO 2-phospho-L-lactate transferase activity"/>
    <property type="evidence" value="ECO:0007669"/>
    <property type="project" value="InterPro"/>
</dbReference>
<dbReference type="InterPro" id="IPR002882">
    <property type="entry name" value="CofD"/>
</dbReference>
<evidence type="ECO:0000313" key="2">
    <source>
        <dbReference type="EMBL" id="RPB29887.1"/>
    </source>
</evidence>
<feature type="region of interest" description="Disordered" evidence="1">
    <location>
        <begin position="239"/>
        <end position="281"/>
    </location>
</feature>
<dbReference type="FunCoup" id="A0A3N4M4H5">
    <property type="interactions" value="50"/>
</dbReference>
<dbReference type="PANTHER" id="PTHR31240">
    <property type="entry name" value="MATERNAL EFFECT EMBRYO ARREST 18"/>
    <property type="match status" value="1"/>
</dbReference>
<dbReference type="SUPFAM" id="SSF142338">
    <property type="entry name" value="CofD-like"/>
    <property type="match status" value="1"/>
</dbReference>
<dbReference type="Proteomes" id="UP000267821">
    <property type="component" value="Unassembled WGS sequence"/>
</dbReference>
<dbReference type="InParanoid" id="A0A3N4M4H5"/>
<feature type="compositionally biased region" description="Acidic residues" evidence="1">
    <location>
        <begin position="255"/>
        <end position="268"/>
    </location>
</feature>
<organism evidence="2 3">
    <name type="scientific">Terfezia boudieri ATCC MYA-4762</name>
    <dbReference type="NCBI Taxonomy" id="1051890"/>
    <lineage>
        <taxon>Eukaryota</taxon>
        <taxon>Fungi</taxon>
        <taxon>Dikarya</taxon>
        <taxon>Ascomycota</taxon>
        <taxon>Pezizomycotina</taxon>
        <taxon>Pezizomycetes</taxon>
        <taxon>Pezizales</taxon>
        <taxon>Pezizaceae</taxon>
        <taxon>Terfezia</taxon>
    </lineage>
</organism>
<proteinExistence type="predicted"/>
<reference evidence="2 3" key="1">
    <citation type="journal article" date="2018" name="Nat. Ecol. Evol.">
        <title>Pezizomycetes genomes reveal the molecular basis of ectomycorrhizal truffle lifestyle.</title>
        <authorList>
            <person name="Murat C."/>
            <person name="Payen T."/>
            <person name="Noel B."/>
            <person name="Kuo A."/>
            <person name="Morin E."/>
            <person name="Chen J."/>
            <person name="Kohler A."/>
            <person name="Krizsan K."/>
            <person name="Balestrini R."/>
            <person name="Da Silva C."/>
            <person name="Montanini B."/>
            <person name="Hainaut M."/>
            <person name="Levati E."/>
            <person name="Barry K.W."/>
            <person name="Belfiori B."/>
            <person name="Cichocki N."/>
            <person name="Clum A."/>
            <person name="Dockter R.B."/>
            <person name="Fauchery L."/>
            <person name="Guy J."/>
            <person name="Iotti M."/>
            <person name="Le Tacon F."/>
            <person name="Lindquist E.A."/>
            <person name="Lipzen A."/>
            <person name="Malagnac F."/>
            <person name="Mello A."/>
            <person name="Molinier V."/>
            <person name="Miyauchi S."/>
            <person name="Poulain J."/>
            <person name="Riccioni C."/>
            <person name="Rubini A."/>
            <person name="Sitrit Y."/>
            <person name="Splivallo R."/>
            <person name="Traeger S."/>
            <person name="Wang M."/>
            <person name="Zifcakova L."/>
            <person name="Wipf D."/>
            <person name="Zambonelli A."/>
            <person name="Paolocci F."/>
            <person name="Nowrousian M."/>
            <person name="Ottonello S."/>
            <person name="Baldrian P."/>
            <person name="Spatafora J.W."/>
            <person name="Henrissat B."/>
            <person name="Nagy L.G."/>
            <person name="Aury J.M."/>
            <person name="Wincker P."/>
            <person name="Grigoriev I.V."/>
            <person name="Bonfante P."/>
            <person name="Martin F.M."/>
        </authorList>
    </citation>
    <scope>NUCLEOTIDE SEQUENCE [LARGE SCALE GENOMIC DNA]</scope>
    <source>
        <strain evidence="2 3">ATCC MYA-4762</strain>
    </source>
</reference>
<protein>
    <submittedName>
        <fullName evidence="2">UPF0052-domain-containing protein</fullName>
    </submittedName>
</protein>